<protein>
    <submittedName>
        <fullName evidence="1">Uncharacterized protein</fullName>
    </submittedName>
</protein>
<sequence>MFKTSQKLKAISDEAEDIVSLSCAGSKRIDKVVDEMNAMKETVSNLKDKWNNYEDGYRDFDQVQDLIVQATSLVKNTLSVPRRGYCYSPGSFRNLMSKDFINAFEVNANYAQDPKNQKALTAGVDRICKNYIADQKRIAEERQQEANRHKGAWEVVFGVGAVVIGVVAIVATAGAATPLVAVAWTSGVSAGAYGLSNVVEGSQIMVTGADKAFNPLRDTIFQGNQGAYDTFGNVAVFVAGSVIPVGAALKAEQPVARAVIGGVGRTTVTTAVGVGTNFVVAPIATSLAKSAGIDPIWAKDIGTATGFATSIFAAGKVYKAGGN</sequence>
<dbReference type="Proteomes" id="UP000190951">
    <property type="component" value="Chromosome"/>
</dbReference>
<evidence type="ECO:0000313" key="2">
    <source>
        <dbReference type="Proteomes" id="UP000190951"/>
    </source>
</evidence>
<gene>
    <name evidence="1" type="ORF">CROST_001500</name>
</gene>
<keyword evidence="2" id="KW-1185">Reference proteome</keyword>
<dbReference type="KEGG" id="crw:CROST_001500"/>
<organism evidence="1 2">
    <name type="scientific">Clostridium felsineum</name>
    <dbReference type="NCBI Taxonomy" id="36839"/>
    <lineage>
        <taxon>Bacteria</taxon>
        <taxon>Bacillati</taxon>
        <taxon>Bacillota</taxon>
        <taxon>Clostridia</taxon>
        <taxon>Eubacteriales</taxon>
        <taxon>Clostridiaceae</taxon>
        <taxon>Clostridium</taxon>
    </lineage>
</organism>
<proteinExistence type="predicted"/>
<dbReference type="EMBL" id="CP096983">
    <property type="protein sequence ID" value="URZ09479.1"/>
    <property type="molecule type" value="Genomic_DNA"/>
</dbReference>
<dbReference type="STRING" id="84029.CROST_33210"/>
<accession>A0A1S8L1G9</accession>
<reference evidence="1 2" key="1">
    <citation type="submission" date="2022-04" db="EMBL/GenBank/DDBJ databases">
        <title>Genome sequence of C. roseum typestrain.</title>
        <authorList>
            <person name="Poehlein A."/>
            <person name="Schoch T."/>
            <person name="Duerre P."/>
            <person name="Daniel R."/>
        </authorList>
    </citation>
    <scope>NUCLEOTIDE SEQUENCE [LARGE SCALE GENOMIC DNA]</scope>
    <source>
        <strain evidence="1 2">DSM 7320</strain>
    </source>
</reference>
<dbReference type="AlphaFoldDB" id="A0A1S8L1G9"/>
<name>A0A1S8L1G9_9CLOT</name>
<evidence type="ECO:0000313" key="1">
    <source>
        <dbReference type="EMBL" id="URZ09479.1"/>
    </source>
</evidence>